<dbReference type="AlphaFoldDB" id="X1IAE5"/>
<accession>X1IAE5</accession>
<proteinExistence type="predicted"/>
<name>X1IAE5_9ZZZZ</name>
<reference evidence="1" key="1">
    <citation type="journal article" date="2014" name="Front. Microbiol.">
        <title>High frequency of phylogenetically diverse reductive dehalogenase-homologous genes in deep subseafloor sedimentary metagenomes.</title>
        <authorList>
            <person name="Kawai M."/>
            <person name="Futagami T."/>
            <person name="Toyoda A."/>
            <person name="Takaki Y."/>
            <person name="Nishi S."/>
            <person name="Hori S."/>
            <person name="Arai W."/>
            <person name="Tsubouchi T."/>
            <person name="Morono Y."/>
            <person name="Uchiyama I."/>
            <person name="Ito T."/>
            <person name="Fujiyama A."/>
            <person name="Inagaki F."/>
            <person name="Takami H."/>
        </authorList>
    </citation>
    <scope>NUCLEOTIDE SEQUENCE</scope>
    <source>
        <strain evidence="1">Expedition CK06-06</strain>
    </source>
</reference>
<comment type="caution">
    <text evidence="1">The sequence shown here is derived from an EMBL/GenBank/DDBJ whole genome shotgun (WGS) entry which is preliminary data.</text>
</comment>
<sequence>MAKFRNAQSYYGNTAEARKRQRANLIPGNPWQKRRTKELRLDCFWESIPLKNRQEIFEAFENKKDFKEIENMPKEELKDKKYLADWWDKQELKDKKFIYKNEITAFTKELISWLLKDMEKCLKKKLKEGI</sequence>
<protein>
    <submittedName>
        <fullName evidence="1">Uncharacterized protein</fullName>
    </submittedName>
</protein>
<gene>
    <name evidence="1" type="ORF">S03H2_40177</name>
</gene>
<dbReference type="EMBL" id="BARU01024893">
    <property type="protein sequence ID" value="GAH54528.1"/>
    <property type="molecule type" value="Genomic_DNA"/>
</dbReference>
<evidence type="ECO:0000313" key="1">
    <source>
        <dbReference type="EMBL" id="GAH54528.1"/>
    </source>
</evidence>
<organism evidence="1">
    <name type="scientific">marine sediment metagenome</name>
    <dbReference type="NCBI Taxonomy" id="412755"/>
    <lineage>
        <taxon>unclassified sequences</taxon>
        <taxon>metagenomes</taxon>
        <taxon>ecological metagenomes</taxon>
    </lineage>
</organism>